<evidence type="ECO:0000313" key="1">
    <source>
        <dbReference type="EMBL" id="ODM19476.1"/>
    </source>
</evidence>
<name>A0A1E3BGF2_ASPCR</name>
<accession>A0A1E3BGF2</accession>
<reference evidence="1 2" key="1">
    <citation type="journal article" date="2016" name="BMC Genomics">
        <title>Comparative genomic and transcriptomic analyses of the Fuzhuan brick tea-fermentation fungus Aspergillus cristatus.</title>
        <authorList>
            <person name="Ge Y."/>
            <person name="Wang Y."/>
            <person name="Liu Y."/>
            <person name="Tan Y."/>
            <person name="Ren X."/>
            <person name="Zhang X."/>
            <person name="Hyde K.D."/>
            <person name="Liu Y."/>
            <person name="Liu Z."/>
        </authorList>
    </citation>
    <scope>NUCLEOTIDE SEQUENCE [LARGE SCALE GENOMIC DNA]</scope>
    <source>
        <strain evidence="1 2">GZAAS20.1005</strain>
    </source>
</reference>
<comment type="caution">
    <text evidence="1">The sequence shown here is derived from an EMBL/GenBank/DDBJ whole genome shotgun (WGS) entry which is preliminary data.</text>
</comment>
<protein>
    <submittedName>
        <fullName evidence="1">Uncharacterized protein</fullName>
    </submittedName>
</protein>
<dbReference type="Proteomes" id="UP000094569">
    <property type="component" value="Unassembled WGS sequence"/>
</dbReference>
<gene>
    <name evidence="1" type="ORF">SI65_04460</name>
</gene>
<dbReference type="EMBL" id="JXNT01000004">
    <property type="protein sequence ID" value="ODM19476.1"/>
    <property type="molecule type" value="Genomic_DNA"/>
</dbReference>
<dbReference type="AlphaFoldDB" id="A0A1E3BGF2"/>
<sequence length="152" mass="15993">MLGDLYNLQLAIALINKHTIVLRGINIGSGKITGRKIQDLNFATDYPLHLFINQGRPLSSINYSVLFIQPLYNQHPGKMKFSIVSLSIFAAVAVALPQATPSSPTQSSQSSVAASSSAFPQISNSAVEPAGIPGLGGVLNNIPVIGPIINSV</sequence>
<organism evidence="1 2">
    <name type="scientific">Aspergillus cristatus</name>
    <name type="common">Chinese Fuzhuan brick tea-fermentation fungus</name>
    <name type="synonym">Eurotium cristatum</name>
    <dbReference type="NCBI Taxonomy" id="573508"/>
    <lineage>
        <taxon>Eukaryota</taxon>
        <taxon>Fungi</taxon>
        <taxon>Dikarya</taxon>
        <taxon>Ascomycota</taxon>
        <taxon>Pezizomycotina</taxon>
        <taxon>Eurotiomycetes</taxon>
        <taxon>Eurotiomycetidae</taxon>
        <taxon>Eurotiales</taxon>
        <taxon>Aspergillaceae</taxon>
        <taxon>Aspergillus</taxon>
        <taxon>Aspergillus subgen. Aspergillus</taxon>
    </lineage>
</organism>
<keyword evidence="2" id="KW-1185">Reference proteome</keyword>
<evidence type="ECO:0000313" key="2">
    <source>
        <dbReference type="Proteomes" id="UP000094569"/>
    </source>
</evidence>
<proteinExistence type="predicted"/>
<dbReference type="VEuPathDB" id="FungiDB:SI65_04460"/>